<dbReference type="GO" id="GO:0003723">
    <property type="term" value="F:RNA binding"/>
    <property type="evidence" value="ECO:0007669"/>
    <property type="project" value="UniProtKB-KW"/>
</dbReference>
<dbReference type="HOGENOM" id="CLU_024877_4_1_1"/>
<sequence length="377" mass="43617">MAITANLFVNQKGSTTSLKQPKQFGQYSRTQEGEFLINDDSRLNYYYLPDSDLDKYLDLSSGIKKFKDCSKQIEDRCSLRGLLKTIMINEQRKDIPTKADIITFRGVMRKLISAAFDTPEYNPVDLRIVSFDGQIFIKDVTKQETQDPIDLNCYTGYKFESLATLSQPLPLVSRTTLEKRPKKISSNGDEYIAVVKTGVGSSKLVLGAEIDCIFDFKEENKDNLRHYAELKCSTQIITAADAHRFERKLFKTWLQCFLVGIPRIIYGFRDENYTLKSVEEFSTEEVPILLKEHNPKMNTSCIDAIKWYGLLTEWLLKLIPRDSGDEIRPYRLVFENNHLRLTEIEKGETEFEDIVNGESVLTNEFKEWRRTLRSKSN</sequence>
<comment type="similarity">
    <text evidence="2 7">Belongs to the DXO/Dom3Z family.</text>
</comment>
<evidence type="ECO:0000313" key="9">
    <source>
        <dbReference type="EMBL" id="CCD26894.1"/>
    </source>
</evidence>
<dbReference type="InterPro" id="IPR013961">
    <property type="entry name" value="RAI1"/>
</dbReference>
<dbReference type="GO" id="GO:0090730">
    <property type="term" value="C:Las1 complex"/>
    <property type="evidence" value="ECO:0007669"/>
    <property type="project" value="EnsemblFungi"/>
</dbReference>
<dbReference type="AlphaFoldDB" id="G0WGI3"/>
<feature type="domain" description="RAI1-like" evidence="8">
    <location>
        <begin position="19"/>
        <end position="365"/>
    </location>
</feature>
<organism evidence="9 10">
    <name type="scientific">Naumovozyma dairenensis (strain ATCC 10597 / BCRC 20456 / CBS 421 / NBRC 0211 / NRRL Y-12639)</name>
    <name type="common">Saccharomyces dairenensis</name>
    <dbReference type="NCBI Taxonomy" id="1071378"/>
    <lineage>
        <taxon>Eukaryota</taxon>
        <taxon>Fungi</taxon>
        <taxon>Dikarya</taxon>
        <taxon>Ascomycota</taxon>
        <taxon>Saccharomycotina</taxon>
        <taxon>Saccharomycetes</taxon>
        <taxon>Saccharomycetales</taxon>
        <taxon>Saccharomycetaceae</taxon>
        <taxon>Naumovozyma</taxon>
    </lineage>
</organism>
<keyword evidence="7" id="KW-0539">Nucleus</keyword>
<comment type="catalytic activity">
    <reaction evidence="6">
        <text>a 5'-end NAD(+)-phospho-ribonucleoside in mRNA + H2O = a 5'-end phospho-ribonucleoside in mRNA + NAD(+) + H(+)</text>
        <dbReference type="Rhea" id="RHEA:60880"/>
        <dbReference type="Rhea" id="RHEA-COMP:15692"/>
        <dbReference type="Rhea" id="RHEA-COMP:15698"/>
        <dbReference type="ChEBI" id="CHEBI:15377"/>
        <dbReference type="ChEBI" id="CHEBI:15378"/>
        <dbReference type="ChEBI" id="CHEBI:57540"/>
        <dbReference type="ChEBI" id="CHEBI:138282"/>
        <dbReference type="ChEBI" id="CHEBI:144029"/>
    </reaction>
    <physiologicalReaction direction="left-to-right" evidence="6">
        <dbReference type="Rhea" id="RHEA:60881"/>
    </physiologicalReaction>
</comment>
<evidence type="ECO:0000256" key="3">
    <source>
        <dbReference type="ARBA" id="ARBA00022722"/>
    </source>
</evidence>
<comment type="catalytic activity">
    <reaction evidence="4">
        <text>a 5'-end (N(7)-methyl 5'-triphosphoguanosine)-ribonucleoside-ribonucleotide in mRNA + H2O = a (N(7)-methyl 5'-triphosphoguanosine)-nucleoside + a 5'-end phospho-ribonucleoside in mRNA + H(+)</text>
        <dbReference type="Rhea" id="RHEA:66928"/>
        <dbReference type="Rhea" id="RHEA-COMP:15692"/>
        <dbReference type="Rhea" id="RHEA-COMP:17313"/>
        <dbReference type="ChEBI" id="CHEBI:15377"/>
        <dbReference type="ChEBI" id="CHEBI:15378"/>
        <dbReference type="ChEBI" id="CHEBI:138282"/>
        <dbReference type="ChEBI" id="CHEBI:172876"/>
        <dbReference type="ChEBI" id="CHEBI:172877"/>
    </reaction>
    <physiologicalReaction direction="left-to-right" evidence="4">
        <dbReference type="Rhea" id="RHEA:66929"/>
    </physiologicalReaction>
</comment>
<dbReference type="GO" id="GO:1990174">
    <property type="term" value="F:phosphodiesterase decapping endonuclease activity"/>
    <property type="evidence" value="ECO:0007669"/>
    <property type="project" value="EnsemblFungi"/>
</dbReference>
<evidence type="ECO:0000256" key="6">
    <source>
        <dbReference type="ARBA" id="ARBA00048124"/>
    </source>
</evidence>
<keyword evidence="7" id="KW-0479">Metal-binding</keyword>
<keyword evidence="10" id="KW-1185">Reference proteome</keyword>
<comment type="subcellular location">
    <subcellularLocation>
        <location evidence="7">Nucleus</location>
    </subcellularLocation>
</comment>
<dbReference type="GO" id="GO:0046872">
    <property type="term" value="F:metal ion binding"/>
    <property type="evidence" value="ECO:0007669"/>
    <property type="project" value="UniProtKB-KW"/>
</dbReference>
<keyword evidence="7" id="KW-0547">Nucleotide-binding</keyword>
<dbReference type="GO" id="GO:1904595">
    <property type="term" value="P:positive regulation of termination of RNA polymerase II transcription"/>
    <property type="evidence" value="ECO:0007669"/>
    <property type="project" value="EnsemblFungi"/>
</dbReference>
<keyword evidence="7" id="KW-0694">RNA-binding</keyword>
<keyword evidence="7" id="KW-0378">Hydrolase</keyword>
<dbReference type="GO" id="GO:0030234">
    <property type="term" value="F:enzyme regulator activity"/>
    <property type="evidence" value="ECO:0007669"/>
    <property type="project" value="EnsemblFungi"/>
</dbReference>
<dbReference type="GO" id="GO:0110103">
    <property type="term" value="C:RNA polymerase II termination complex"/>
    <property type="evidence" value="ECO:0007669"/>
    <property type="project" value="EnsemblFungi"/>
</dbReference>
<dbReference type="KEGG" id="ndi:NDAI_0I03260"/>
<comment type="cofactor">
    <cofactor evidence="1 7">
        <name>a divalent metal cation</name>
        <dbReference type="ChEBI" id="CHEBI:60240"/>
    </cofactor>
</comment>
<evidence type="ECO:0000256" key="2">
    <source>
        <dbReference type="ARBA" id="ARBA00006562"/>
    </source>
</evidence>
<dbReference type="eggNOG" id="KOG1982">
    <property type="taxonomic scope" value="Eukaryota"/>
</dbReference>
<dbReference type="GO" id="GO:0110155">
    <property type="term" value="P:NAD-cap decapping"/>
    <property type="evidence" value="ECO:0007669"/>
    <property type="project" value="EnsemblFungi"/>
</dbReference>
<dbReference type="GeneID" id="11493984"/>
<accession>G0WGI3</accession>
<dbReference type="GO" id="GO:0000448">
    <property type="term" value="P:cleavage in ITS2 between 5.8S rRNA and LSU-rRNA of tricistronic rRNA transcript (SSU-rRNA, 5.8S rRNA, LSU-rRNA)"/>
    <property type="evidence" value="ECO:0007669"/>
    <property type="project" value="EnsemblFungi"/>
</dbReference>
<evidence type="ECO:0000256" key="7">
    <source>
        <dbReference type="RuleBase" id="RU367113"/>
    </source>
</evidence>
<dbReference type="PANTHER" id="PTHR12395:SF9">
    <property type="entry name" value="DECAPPING AND EXORIBONUCLEASE PROTEIN"/>
    <property type="match status" value="1"/>
</dbReference>
<dbReference type="OMA" id="VVTWRGH"/>
<dbReference type="OrthoDB" id="5853397at2759"/>
<evidence type="ECO:0000256" key="5">
    <source>
        <dbReference type="ARBA" id="ARBA00044692"/>
    </source>
</evidence>
<comment type="function">
    <text evidence="7">Decapping enzyme for NAD-capped RNAs: specifically hydrolyzes the nicotinamide adenine dinucleotide (NAD) cap from a subset of RNAs by removing the entire NAD moiety from the 5'-end of an NAD-capped RNA.</text>
</comment>
<dbReference type="GO" id="GO:0030846">
    <property type="term" value="P:termination of RNA polymerase II transcription, poly(A)-coupled"/>
    <property type="evidence" value="ECO:0007669"/>
    <property type="project" value="EnsemblFungi"/>
</dbReference>
<evidence type="ECO:0000313" key="10">
    <source>
        <dbReference type="Proteomes" id="UP000000689"/>
    </source>
</evidence>
<dbReference type="GO" id="GO:0031087">
    <property type="term" value="P:deadenylation-independent decapping of nuclear-transcribed mRNA"/>
    <property type="evidence" value="ECO:0007669"/>
    <property type="project" value="EnsemblFungi"/>
</dbReference>
<evidence type="ECO:0000259" key="8">
    <source>
        <dbReference type="Pfam" id="PF08652"/>
    </source>
</evidence>
<dbReference type="GO" id="GO:0071035">
    <property type="term" value="P:nuclear polyadenylation-dependent rRNA catabolic process"/>
    <property type="evidence" value="ECO:0007669"/>
    <property type="project" value="EnsemblFungi"/>
</dbReference>
<dbReference type="InterPro" id="IPR039039">
    <property type="entry name" value="RAI1-like_fam"/>
</dbReference>
<dbReference type="Pfam" id="PF08652">
    <property type="entry name" value="RAI1"/>
    <property type="match status" value="1"/>
</dbReference>
<gene>
    <name evidence="9" type="primary">NDAI0I03260</name>
    <name evidence="9" type="ordered locus">NDAI_0I03260</name>
</gene>
<name>G0WGI3_NAUDC</name>
<proteinExistence type="inferred from homology"/>
<protein>
    <recommendedName>
        <fullName evidence="7">Decapping nuclease</fullName>
        <ecNumber evidence="7">3.6.1.-</ecNumber>
    </recommendedName>
</protein>
<dbReference type="EMBL" id="HE580275">
    <property type="protein sequence ID" value="CCD26894.1"/>
    <property type="molecule type" value="Genomic_DNA"/>
</dbReference>
<evidence type="ECO:0000256" key="1">
    <source>
        <dbReference type="ARBA" id="ARBA00001968"/>
    </source>
</evidence>
<dbReference type="EC" id="3.6.1.-" evidence="7"/>
<reference evidence="9 10" key="1">
    <citation type="journal article" date="2011" name="Proc. Natl. Acad. Sci. U.S.A.">
        <title>Evolutionary erosion of yeast sex chromosomes by mating-type switching accidents.</title>
        <authorList>
            <person name="Gordon J.L."/>
            <person name="Armisen D."/>
            <person name="Proux-Wera E."/>
            <person name="Oheigeartaigh S.S."/>
            <person name="Byrne K.P."/>
            <person name="Wolfe K.H."/>
        </authorList>
    </citation>
    <scope>NUCLEOTIDE SEQUENCE [LARGE SCALE GENOMIC DNA]</scope>
    <source>
        <strain evidence="10">ATCC 10597 / BCRC 20456 / CBS 421 / NBRC 0211 / NRRL Y-12639</strain>
    </source>
</reference>
<dbReference type="STRING" id="1071378.G0WGI3"/>
<evidence type="ECO:0000256" key="4">
    <source>
        <dbReference type="ARBA" id="ARBA00044676"/>
    </source>
</evidence>
<dbReference type="RefSeq" id="XP_003672137.1">
    <property type="nucleotide sequence ID" value="XM_003672089.1"/>
</dbReference>
<dbReference type="Proteomes" id="UP000000689">
    <property type="component" value="Chromosome 9"/>
</dbReference>
<dbReference type="GO" id="GO:0034353">
    <property type="term" value="F:mRNA 5'-diphosphatase activity"/>
    <property type="evidence" value="ECO:0007669"/>
    <property type="project" value="EnsemblFungi"/>
</dbReference>
<keyword evidence="3 7" id="KW-0540">Nuclease</keyword>
<dbReference type="PANTHER" id="PTHR12395">
    <property type="entry name" value="DOM-3 RELATED"/>
    <property type="match status" value="1"/>
</dbReference>
<dbReference type="GO" id="GO:0000166">
    <property type="term" value="F:nucleotide binding"/>
    <property type="evidence" value="ECO:0007669"/>
    <property type="project" value="UniProtKB-KW"/>
</dbReference>
<comment type="catalytic activity">
    <reaction evidence="5">
        <text>a 5'-end triphospho-ribonucleoside in mRNA + H2O = a 5'-end phospho-ribonucleoside in mRNA + diphosphate + H(+)</text>
        <dbReference type="Rhea" id="RHEA:78683"/>
        <dbReference type="Rhea" id="RHEA-COMP:15692"/>
        <dbReference type="Rhea" id="RHEA-COMP:17164"/>
        <dbReference type="ChEBI" id="CHEBI:15377"/>
        <dbReference type="ChEBI" id="CHEBI:15378"/>
        <dbReference type="ChEBI" id="CHEBI:33019"/>
        <dbReference type="ChEBI" id="CHEBI:138282"/>
        <dbReference type="ChEBI" id="CHEBI:167618"/>
    </reaction>
    <physiologicalReaction direction="left-to-right" evidence="5">
        <dbReference type="Rhea" id="RHEA:78684"/>
    </physiologicalReaction>
</comment>